<dbReference type="Proteomes" id="UP001153069">
    <property type="component" value="Unassembled WGS sequence"/>
</dbReference>
<feature type="compositionally biased region" description="Basic residues" evidence="1">
    <location>
        <begin position="367"/>
        <end position="377"/>
    </location>
</feature>
<feature type="compositionally biased region" description="Low complexity" evidence="1">
    <location>
        <begin position="113"/>
        <end position="129"/>
    </location>
</feature>
<keyword evidence="3" id="KW-1185">Reference proteome</keyword>
<feature type="compositionally biased region" description="Low complexity" evidence="1">
    <location>
        <begin position="323"/>
        <end position="338"/>
    </location>
</feature>
<feature type="compositionally biased region" description="Polar residues" evidence="1">
    <location>
        <begin position="39"/>
        <end position="51"/>
    </location>
</feature>
<feature type="compositionally biased region" description="Polar residues" evidence="1">
    <location>
        <begin position="83"/>
        <end position="93"/>
    </location>
</feature>
<feature type="compositionally biased region" description="Basic and acidic residues" evidence="1">
    <location>
        <begin position="173"/>
        <end position="183"/>
    </location>
</feature>
<dbReference type="AlphaFoldDB" id="A0A9N8HDP6"/>
<feature type="compositionally biased region" description="Low complexity" evidence="1">
    <location>
        <begin position="186"/>
        <end position="195"/>
    </location>
</feature>
<feature type="compositionally biased region" description="Basic and acidic residues" evidence="1">
    <location>
        <begin position="142"/>
        <end position="151"/>
    </location>
</feature>
<feature type="region of interest" description="Disordered" evidence="1">
    <location>
        <begin position="315"/>
        <end position="436"/>
    </location>
</feature>
<protein>
    <submittedName>
        <fullName evidence="2">Uncharacterized protein</fullName>
    </submittedName>
</protein>
<accession>A0A9N8HDP6</accession>
<evidence type="ECO:0000313" key="3">
    <source>
        <dbReference type="Proteomes" id="UP001153069"/>
    </source>
</evidence>
<evidence type="ECO:0000313" key="2">
    <source>
        <dbReference type="EMBL" id="CAB9506458.1"/>
    </source>
</evidence>
<feature type="compositionally biased region" description="Basic and acidic residues" evidence="1">
    <location>
        <begin position="224"/>
        <end position="235"/>
    </location>
</feature>
<feature type="compositionally biased region" description="Low complexity" evidence="1">
    <location>
        <begin position="94"/>
        <end position="103"/>
    </location>
</feature>
<comment type="caution">
    <text evidence="2">The sequence shown here is derived from an EMBL/GenBank/DDBJ whole genome shotgun (WGS) entry which is preliminary data.</text>
</comment>
<feature type="compositionally biased region" description="Basic and acidic residues" evidence="1">
    <location>
        <begin position="411"/>
        <end position="426"/>
    </location>
</feature>
<evidence type="ECO:0000256" key="1">
    <source>
        <dbReference type="SAM" id="MobiDB-lite"/>
    </source>
</evidence>
<feature type="region of interest" description="Disordered" evidence="1">
    <location>
        <begin position="1"/>
        <end position="283"/>
    </location>
</feature>
<organism evidence="2 3">
    <name type="scientific">Seminavis robusta</name>
    <dbReference type="NCBI Taxonomy" id="568900"/>
    <lineage>
        <taxon>Eukaryota</taxon>
        <taxon>Sar</taxon>
        <taxon>Stramenopiles</taxon>
        <taxon>Ochrophyta</taxon>
        <taxon>Bacillariophyta</taxon>
        <taxon>Bacillariophyceae</taxon>
        <taxon>Bacillariophycidae</taxon>
        <taxon>Naviculales</taxon>
        <taxon>Naviculaceae</taxon>
        <taxon>Seminavis</taxon>
    </lineage>
</organism>
<proteinExistence type="predicted"/>
<dbReference type="EMBL" id="CAICTM010000266">
    <property type="protein sequence ID" value="CAB9506458.1"/>
    <property type="molecule type" value="Genomic_DNA"/>
</dbReference>
<feature type="compositionally biased region" description="Polar residues" evidence="1">
    <location>
        <begin position="200"/>
        <end position="223"/>
    </location>
</feature>
<sequence length="532" mass="58550">MPTTRSKHEQRKCPPLSKEDDDPTEAAVSSPSKAEAGPTTCSKNASASPTRRISPRKRKLRTFDDYVVGYGGGRAKQRETVDCQKQTSNSENSPTKTTVTPPKSEGKLVGARAKTPTQVTPKTTPSPKKTPTKAKATPKGRAVKEAKKDTPDTCSIADPPNTTTANDAASEESTDKIAEKQDTDTDSSTPATSISEQRPDSPSTSADTPKRSNASGSTATTDQGPKDQQPHEHSKQHNMPTTPMQRAQFGRPRRYQHYPTYSPVRQDDGTVLRAPPSRMAWRKPPPIPPPWSVYQHHHFAAAGRPGMYPSDAWHHDSHHYRSRTPPLLSSPVPSSSSRQCQDLPPSHALPSVTPTLPPRSWNPGYQHHPRQHQHHHWGGGEGYSMPFHPANSMPHHPSNWTPVRPAQHHHTGSEHPPEPPAEDRHSPSSSSYSYERARQQLDKILNDAAAADHGDLAAAMDALMAVLYSGTPPQQQHKVEEDLCHVLFHSFVPTYPAAFRETLIQQAKAFLQREGYRVTPREDSHGGRGVDS</sequence>
<reference evidence="2" key="1">
    <citation type="submission" date="2020-06" db="EMBL/GenBank/DDBJ databases">
        <authorList>
            <consortium name="Plant Systems Biology data submission"/>
        </authorList>
    </citation>
    <scope>NUCLEOTIDE SEQUENCE</scope>
    <source>
        <strain evidence="2">D6</strain>
    </source>
</reference>
<name>A0A9N8HDP6_9STRA</name>
<gene>
    <name evidence="2" type="ORF">SEMRO_267_G103510.1</name>
</gene>